<feature type="transmembrane region" description="Helical" evidence="1">
    <location>
        <begin position="158"/>
        <end position="180"/>
    </location>
</feature>
<name>A0A2V1KBP6_9ACTO</name>
<evidence type="ECO:0000256" key="1">
    <source>
        <dbReference type="HAMAP-Rule" id="MF_02088"/>
    </source>
</evidence>
<dbReference type="Pfam" id="PF02592">
    <property type="entry name" value="Vut_1"/>
    <property type="match status" value="1"/>
</dbReference>
<reference evidence="3" key="1">
    <citation type="submission" date="2018-05" db="EMBL/GenBank/DDBJ databases">
        <authorList>
            <person name="Li Y."/>
        </authorList>
    </citation>
    <scope>NUCLEOTIDE SEQUENCE [LARGE SCALE GENOMIC DNA]</scope>
    <source>
        <strain evidence="3">sk1b4</strain>
    </source>
</reference>
<comment type="subcellular location">
    <subcellularLocation>
        <location evidence="1">Cell membrane</location>
        <topology evidence="1">Multi-pass membrane protein</topology>
    </subcellularLocation>
</comment>
<sequence length="232" mass="25182">MRETTETTQKPATIRGYYDIIAVLFVAFLLVSNIAATKLIGASIGPIKLVFDGGAILFPLTYILGDVLSEVYGFRRARRVIVTGFLVQILASVVFAIVVALPPNSDYADQEAFAAVVGVVPRFVAASTLGFLCGQLLNSYVLIRIKKRWGEKHLWARLMGSTLVGEAVDTVVFCAVAWGGLILAGDMPLETILNLTVVGFIYKVAVEAILLPVTYAVVGWLKAREPLYLESK</sequence>
<keyword evidence="3" id="KW-1185">Reference proteome</keyword>
<dbReference type="PANTHER" id="PTHR34300:SF2">
    <property type="entry name" value="QUEUOSINE PRECURSOR TRANSPORTER-RELATED"/>
    <property type="match status" value="1"/>
</dbReference>
<comment type="function">
    <text evidence="1">Involved in the import of queuosine (Q) precursors, required for Q precursor salvage.</text>
</comment>
<dbReference type="InterPro" id="IPR003744">
    <property type="entry name" value="YhhQ"/>
</dbReference>
<dbReference type="GO" id="GO:0022857">
    <property type="term" value="F:transmembrane transporter activity"/>
    <property type="evidence" value="ECO:0007669"/>
    <property type="project" value="UniProtKB-UniRule"/>
</dbReference>
<feature type="transmembrane region" description="Helical" evidence="1">
    <location>
        <begin position="47"/>
        <end position="68"/>
    </location>
</feature>
<evidence type="ECO:0000313" key="2">
    <source>
        <dbReference type="EMBL" id="PWF26937.1"/>
    </source>
</evidence>
<dbReference type="HAMAP" id="MF_02088">
    <property type="entry name" value="Q_prec_transport"/>
    <property type="match status" value="1"/>
</dbReference>
<dbReference type="Proteomes" id="UP000245283">
    <property type="component" value="Unassembled WGS sequence"/>
</dbReference>
<feature type="transmembrane region" description="Helical" evidence="1">
    <location>
        <begin position="80"/>
        <end position="101"/>
    </location>
</feature>
<keyword evidence="1" id="KW-0813">Transport</keyword>
<keyword evidence="1" id="KW-1133">Transmembrane helix</keyword>
<dbReference type="PANTHER" id="PTHR34300">
    <property type="entry name" value="QUEUOSINE PRECURSOR TRANSPORTER-RELATED"/>
    <property type="match status" value="1"/>
</dbReference>
<dbReference type="GO" id="GO:0005886">
    <property type="term" value="C:plasma membrane"/>
    <property type="evidence" value="ECO:0007669"/>
    <property type="project" value="UniProtKB-SubCell"/>
</dbReference>
<dbReference type="AlphaFoldDB" id="A0A2V1KBP6"/>
<dbReference type="EMBL" id="QETB01000001">
    <property type="protein sequence ID" value="PWF26937.1"/>
    <property type="molecule type" value="Genomic_DNA"/>
</dbReference>
<accession>A0A2V1KBP6</accession>
<protein>
    <recommendedName>
        <fullName evidence="1">Probable queuosine precursor transporter</fullName>
        <shortName evidence="1">Q precursor transporter</shortName>
    </recommendedName>
</protein>
<gene>
    <name evidence="2" type="ORF">DD236_00530</name>
</gene>
<comment type="similarity">
    <text evidence="1">Belongs to the vitamin uptake transporter (VUT/ECF) (TC 2.A.88) family. Q precursor transporter subfamily.</text>
</comment>
<dbReference type="RefSeq" id="WP_109092438.1">
    <property type="nucleotide sequence ID" value="NZ_JBQDCU010000090.1"/>
</dbReference>
<feature type="transmembrane region" description="Helical" evidence="1">
    <location>
        <begin position="113"/>
        <end position="137"/>
    </location>
</feature>
<evidence type="ECO:0000313" key="3">
    <source>
        <dbReference type="Proteomes" id="UP000245283"/>
    </source>
</evidence>
<dbReference type="NCBIfam" id="TIGR00697">
    <property type="entry name" value="queuosine precursor transporter"/>
    <property type="match status" value="1"/>
</dbReference>
<keyword evidence="1" id="KW-1003">Cell membrane</keyword>
<feature type="transmembrane region" description="Helical" evidence="1">
    <location>
        <begin position="200"/>
        <end position="221"/>
    </location>
</feature>
<keyword evidence="1" id="KW-0472">Membrane</keyword>
<proteinExistence type="inferred from homology"/>
<keyword evidence="1" id="KW-0812">Transmembrane</keyword>
<comment type="caution">
    <text evidence="2">The sequence shown here is derived from an EMBL/GenBank/DDBJ whole genome shotgun (WGS) entry which is preliminary data.</text>
</comment>
<dbReference type="OrthoDB" id="9805479at2"/>
<feature type="transmembrane region" description="Helical" evidence="1">
    <location>
        <begin position="20"/>
        <end position="41"/>
    </location>
</feature>
<organism evidence="2 3">
    <name type="scientific">Ancrocorticia populi</name>
    <dbReference type="NCBI Taxonomy" id="2175228"/>
    <lineage>
        <taxon>Bacteria</taxon>
        <taxon>Bacillati</taxon>
        <taxon>Actinomycetota</taxon>
        <taxon>Actinomycetes</taxon>
        <taxon>Actinomycetales</taxon>
        <taxon>Actinomycetaceae</taxon>
        <taxon>Ancrocorticia</taxon>
    </lineage>
</organism>